<dbReference type="OrthoDB" id="484631at2"/>
<reference evidence="3 6" key="2">
    <citation type="submission" date="2024-06" db="EMBL/GenBank/DDBJ databases">
        <title>Genomic Encyclopedia of Type Strains, Phase IV (KMG-IV): sequencing the most valuable type-strain genomes for metagenomic binning, comparative biology and taxonomic classification.</title>
        <authorList>
            <person name="Goeker M."/>
        </authorList>
    </citation>
    <scope>NUCLEOTIDE SEQUENCE [LARGE SCALE GENOMIC DNA]</scope>
    <source>
        <strain evidence="3 6">D-501</strain>
    </source>
</reference>
<gene>
    <name evidence="3" type="ORF">ABIC99_002487</name>
    <name evidence="4" type="ORF">EWH46_12220</name>
</gene>
<dbReference type="PANTHER" id="PTHR12526">
    <property type="entry name" value="GLYCOSYLTRANSFERASE"/>
    <property type="match status" value="1"/>
</dbReference>
<dbReference type="RefSeq" id="WP_149504156.1">
    <property type="nucleotide sequence ID" value="NZ_CP035708.1"/>
</dbReference>
<dbReference type="CDD" id="cd03801">
    <property type="entry name" value="GT4_PimA-like"/>
    <property type="match status" value="1"/>
</dbReference>
<dbReference type="PANTHER" id="PTHR12526:SF638">
    <property type="entry name" value="SPORE COAT PROTEIN SA"/>
    <property type="match status" value="1"/>
</dbReference>
<dbReference type="Gene3D" id="3.40.50.2000">
    <property type="entry name" value="Glycogen Phosphorylase B"/>
    <property type="match status" value="2"/>
</dbReference>
<accession>A0A5C1Q5W8</accession>
<sequence>MMKIILAGQNYFVVGGSDQVLLAEEQALLAAGHEVAPFAAKDSRNLPNQWEKYFPENTSKLVGDSILDVVRSYYSLKSSEALNNLICDFRPDILHCHIYYGKLTASIIRCAHKNSIPIVQTLHEYKLVCPTYQMIADGEQCEDCSGFNYYKAIMRSCNKKSRARTLHSTVEAYVSLLAGSYRLVDKFIAVSDFQRNKIISMGVDSNKIVTVYNGVDMDRMPYFVDKGDNYGYMGRVEDIKGIWEMILAFEVRPDINLVVMGDGSLKPTIEQYINSRGIKNILMVGFCGPEKKEKILQKCKCILVPSKWDETFGLVAVEALAMGLPVICSNRGGLPEVVRDGVDAIVLKEVSPETIGAALDFCESGDLDLSDMGRRGSQRVRSEFSMKRHVESIVGVYKELLG</sequence>
<protein>
    <submittedName>
        <fullName evidence="4">Glycosyltransferase family 1 protein</fullName>
    </submittedName>
    <submittedName>
        <fullName evidence="3">Glycosyltransferase involved in cell wall biosynthesis</fullName>
    </submittedName>
</protein>
<proteinExistence type="predicted"/>
<evidence type="ECO:0000313" key="4">
    <source>
        <dbReference type="EMBL" id="QEN01472.1"/>
    </source>
</evidence>
<evidence type="ECO:0000259" key="1">
    <source>
        <dbReference type="Pfam" id="PF00534"/>
    </source>
</evidence>
<dbReference type="EMBL" id="JBEPLS010000008">
    <property type="protein sequence ID" value="MET3604671.1"/>
    <property type="molecule type" value="Genomic_DNA"/>
</dbReference>
<dbReference type="EMBL" id="CP035708">
    <property type="protein sequence ID" value="QEN01472.1"/>
    <property type="molecule type" value="Genomic_DNA"/>
</dbReference>
<dbReference type="InterPro" id="IPR001296">
    <property type="entry name" value="Glyco_trans_1"/>
</dbReference>
<feature type="domain" description="Glycosyl transferase family 1" evidence="1">
    <location>
        <begin position="230"/>
        <end position="376"/>
    </location>
</feature>
<dbReference type="Proteomes" id="UP000323522">
    <property type="component" value="Chromosome"/>
</dbReference>
<reference evidence="4 5" key="1">
    <citation type="submission" date="2019-02" db="EMBL/GenBank/DDBJ databases">
        <title>Complete Genome Sequence and Methylome Analysis of Sphaerotilus natans subsp. sulfidivorans D-507.</title>
        <authorList>
            <person name="Fomenkov A."/>
            <person name="Gridneva E."/>
            <person name="Smolyakov D."/>
            <person name="Dubinina G."/>
            <person name="Vincze T."/>
            <person name="Grabovich M."/>
            <person name="Roberts R.J."/>
        </authorList>
    </citation>
    <scope>NUCLEOTIDE SEQUENCE [LARGE SCALE GENOMIC DNA]</scope>
    <source>
        <strain evidence="4 5">D-507</strain>
    </source>
</reference>
<dbReference type="GO" id="GO:0016757">
    <property type="term" value="F:glycosyltransferase activity"/>
    <property type="evidence" value="ECO:0007669"/>
    <property type="project" value="InterPro"/>
</dbReference>
<evidence type="ECO:0000313" key="5">
    <source>
        <dbReference type="Proteomes" id="UP000323522"/>
    </source>
</evidence>
<dbReference type="Pfam" id="PF00534">
    <property type="entry name" value="Glycos_transf_1"/>
    <property type="match status" value="1"/>
</dbReference>
<dbReference type="Proteomes" id="UP001549111">
    <property type="component" value="Unassembled WGS sequence"/>
</dbReference>
<organism evidence="4 5">
    <name type="scientific">Sphaerotilus sulfidivorans</name>
    <dbReference type="NCBI Taxonomy" id="639200"/>
    <lineage>
        <taxon>Bacteria</taxon>
        <taxon>Pseudomonadati</taxon>
        <taxon>Pseudomonadota</taxon>
        <taxon>Betaproteobacteria</taxon>
        <taxon>Burkholderiales</taxon>
        <taxon>Sphaerotilaceae</taxon>
        <taxon>Sphaerotilus</taxon>
    </lineage>
</organism>
<dbReference type="InterPro" id="IPR028098">
    <property type="entry name" value="Glyco_trans_4-like_N"/>
</dbReference>
<keyword evidence="6" id="KW-1185">Reference proteome</keyword>
<evidence type="ECO:0000259" key="2">
    <source>
        <dbReference type="Pfam" id="PF13439"/>
    </source>
</evidence>
<evidence type="ECO:0000313" key="6">
    <source>
        <dbReference type="Proteomes" id="UP001549111"/>
    </source>
</evidence>
<dbReference type="Pfam" id="PF13439">
    <property type="entry name" value="Glyco_transf_4"/>
    <property type="match status" value="1"/>
</dbReference>
<dbReference type="AlphaFoldDB" id="A0A5C1Q5W8"/>
<keyword evidence="4" id="KW-0808">Transferase</keyword>
<name>A0A5C1Q5W8_9BURK</name>
<dbReference type="KEGG" id="snn:EWH46_12220"/>
<dbReference type="SUPFAM" id="SSF53756">
    <property type="entry name" value="UDP-Glycosyltransferase/glycogen phosphorylase"/>
    <property type="match status" value="1"/>
</dbReference>
<feature type="domain" description="Glycosyltransferase subfamily 4-like N-terminal" evidence="2">
    <location>
        <begin position="14"/>
        <end position="219"/>
    </location>
</feature>
<evidence type="ECO:0000313" key="3">
    <source>
        <dbReference type="EMBL" id="MET3604671.1"/>
    </source>
</evidence>